<sequence length="115" mass="13508">MKFNLLMMFLCRQRRENGFVGQQQGLKFPSKLFFSLENNPIIIESNSLVDAKIELKSFYLHGNNRQKSSSLSNASESLHQEKLNLEYFLSLKLPFSNFHSENTLRKQDNIEMRFS</sequence>
<evidence type="ECO:0000313" key="2">
    <source>
        <dbReference type="Proteomes" id="UP000183832"/>
    </source>
</evidence>
<proteinExistence type="predicted"/>
<keyword evidence="2" id="KW-1185">Reference proteome</keyword>
<gene>
    <name evidence="1" type="ORF">CLUMA_CG020690</name>
</gene>
<name>A0A1J1J5Q9_9DIPT</name>
<dbReference type="EMBL" id="CVRI01000073">
    <property type="protein sequence ID" value="CRL07736.1"/>
    <property type="molecule type" value="Genomic_DNA"/>
</dbReference>
<evidence type="ECO:0000313" key="1">
    <source>
        <dbReference type="EMBL" id="CRL07736.1"/>
    </source>
</evidence>
<dbReference type="AlphaFoldDB" id="A0A1J1J5Q9"/>
<dbReference type="Proteomes" id="UP000183832">
    <property type="component" value="Unassembled WGS sequence"/>
</dbReference>
<organism evidence="1 2">
    <name type="scientific">Clunio marinus</name>
    <dbReference type="NCBI Taxonomy" id="568069"/>
    <lineage>
        <taxon>Eukaryota</taxon>
        <taxon>Metazoa</taxon>
        <taxon>Ecdysozoa</taxon>
        <taxon>Arthropoda</taxon>
        <taxon>Hexapoda</taxon>
        <taxon>Insecta</taxon>
        <taxon>Pterygota</taxon>
        <taxon>Neoptera</taxon>
        <taxon>Endopterygota</taxon>
        <taxon>Diptera</taxon>
        <taxon>Nematocera</taxon>
        <taxon>Chironomoidea</taxon>
        <taxon>Chironomidae</taxon>
        <taxon>Clunio</taxon>
    </lineage>
</organism>
<accession>A0A1J1J5Q9</accession>
<reference evidence="1 2" key="1">
    <citation type="submission" date="2015-04" db="EMBL/GenBank/DDBJ databases">
        <authorList>
            <person name="Syromyatnikov M.Y."/>
            <person name="Popov V.N."/>
        </authorList>
    </citation>
    <scope>NUCLEOTIDE SEQUENCE [LARGE SCALE GENOMIC DNA]</scope>
</reference>
<protein>
    <submittedName>
        <fullName evidence="1">CLUMA_CG020690, isoform A</fullName>
    </submittedName>
</protein>